<dbReference type="RefSeq" id="XP_031871783.1">
    <property type="nucleotide sequence ID" value="XM_032012090.1"/>
</dbReference>
<keyword evidence="3" id="KW-1185">Reference proteome</keyword>
<feature type="compositionally biased region" description="Basic and acidic residues" evidence="1">
    <location>
        <begin position="520"/>
        <end position="552"/>
    </location>
</feature>
<evidence type="ECO:0000313" key="3">
    <source>
        <dbReference type="Proteomes" id="UP000254866"/>
    </source>
</evidence>
<organism evidence="2 3">
    <name type="scientific">Venustampulla echinocandica</name>
    <dbReference type="NCBI Taxonomy" id="2656787"/>
    <lineage>
        <taxon>Eukaryota</taxon>
        <taxon>Fungi</taxon>
        <taxon>Dikarya</taxon>
        <taxon>Ascomycota</taxon>
        <taxon>Pezizomycotina</taxon>
        <taxon>Leotiomycetes</taxon>
        <taxon>Helotiales</taxon>
        <taxon>Pleuroascaceae</taxon>
        <taxon>Venustampulla</taxon>
    </lineage>
</organism>
<feature type="compositionally biased region" description="Polar residues" evidence="1">
    <location>
        <begin position="7"/>
        <end position="37"/>
    </location>
</feature>
<dbReference type="AlphaFoldDB" id="A0A370TUB8"/>
<gene>
    <name evidence="2" type="ORF">BP5553_03467</name>
</gene>
<feature type="region of interest" description="Disordered" evidence="1">
    <location>
        <begin position="510"/>
        <end position="556"/>
    </location>
</feature>
<evidence type="ECO:0000256" key="1">
    <source>
        <dbReference type="SAM" id="MobiDB-lite"/>
    </source>
</evidence>
<protein>
    <submittedName>
        <fullName evidence="2">Uncharacterized protein</fullName>
    </submittedName>
</protein>
<proteinExistence type="predicted"/>
<dbReference type="GeneID" id="43596316"/>
<feature type="region of interest" description="Disordered" evidence="1">
    <location>
        <begin position="1"/>
        <end position="46"/>
    </location>
</feature>
<evidence type="ECO:0000313" key="2">
    <source>
        <dbReference type="EMBL" id="RDL39127.1"/>
    </source>
</evidence>
<sequence length="640" mass="71355">MSHNETESNNASSTPGVRPSQIQLESLSSPPHVQDTSHGYPIPQDSFARRPRRIFSLISRFEGLHNLNFQRKGIPPTQQEPLDRCSGSPRFRGGIYGSQIKKLARIFGPAKESLEIQGKIVSGKSLVQEREEVFTSHDGAVTQASGERLYISGVLSSSSNNDKTPKVIVSASREFAVGSTRRHTSTNDNVEYYNGEIPSPNVIRAKPIFGDIAITSTSLPRSKSGCDKGYPLGCKRYSADPISRYISTVPTHGALPRIQNLTCNDAWIQHFFTQTPRPGVSTRATASANLGDATQRSGRVAIRANDTPFRRSSGSRNRIRAGPVWDLRDRPLATRGRQIQRRFGDVEESHQVKISERRLENILESSESRVAEPLLESKRTKLDLNHGNVMAENNQEGAVAADKPSKVAETKKMLENRRRVQPRSLRLPTNDSLMNPSRISAAPSKTIIDDQLLPVPLAPPDAPRLSRQEISSVPPRKIFSEISAPHGQQSMNNFYNIQGVSERRRQGNNILGLSSGRTSEAYRDIPERPLRKKDKQADRNGMEDRLSRDTVGKHGNWAPKLSLDQMVEIVNSTPQHNDNFGSPTPRAEMGGMIVKKAQCGLTQPKPMRMVERRRIMLLCRDKAWCHADKENMKVGQLREL</sequence>
<dbReference type="Proteomes" id="UP000254866">
    <property type="component" value="Unassembled WGS sequence"/>
</dbReference>
<dbReference type="OrthoDB" id="3597533at2759"/>
<comment type="caution">
    <text evidence="2">The sequence shown here is derived from an EMBL/GenBank/DDBJ whole genome shotgun (WGS) entry which is preliminary data.</text>
</comment>
<reference evidence="2 3" key="1">
    <citation type="journal article" date="2018" name="IMA Fungus">
        <title>IMA Genome-F 9: Draft genome sequence of Annulohypoxylon stygium, Aspergillus mulundensis, Berkeleyomyces basicola (syn. Thielaviopsis basicola), Ceratocystis smalleyi, two Cercospora beticola strains, Coleophoma cylindrospora, Fusarium fracticaudum, Phialophora cf. hyalina, and Morchella septimelata.</title>
        <authorList>
            <person name="Wingfield B.D."/>
            <person name="Bills G.F."/>
            <person name="Dong Y."/>
            <person name="Huang W."/>
            <person name="Nel W.J."/>
            <person name="Swalarsk-Parry B.S."/>
            <person name="Vaghefi N."/>
            <person name="Wilken P.M."/>
            <person name="An Z."/>
            <person name="de Beer Z.W."/>
            <person name="De Vos L."/>
            <person name="Chen L."/>
            <person name="Duong T.A."/>
            <person name="Gao Y."/>
            <person name="Hammerbacher A."/>
            <person name="Kikkert J.R."/>
            <person name="Li Y."/>
            <person name="Li H."/>
            <person name="Li K."/>
            <person name="Li Q."/>
            <person name="Liu X."/>
            <person name="Ma X."/>
            <person name="Naidoo K."/>
            <person name="Pethybridge S.J."/>
            <person name="Sun J."/>
            <person name="Steenkamp E.T."/>
            <person name="van der Nest M.A."/>
            <person name="van Wyk S."/>
            <person name="Wingfield M.J."/>
            <person name="Xiong C."/>
            <person name="Yue Q."/>
            <person name="Zhang X."/>
        </authorList>
    </citation>
    <scope>NUCLEOTIDE SEQUENCE [LARGE SCALE GENOMIC DNA]</scope>
    <source>
        <strain evidence="2 3">BP 5553</strain>
    </source>
</reference>
<accession>A0A370TUB8</accession>
<name>A0A370TUB8_9HELO</name>
<dbReference type="EMBL" id="NPIC01000002">
    <property type="protein sequence ID" value="RDL39127.1"/>
    <property type="molecule type" value="Genomic_DNA"/>
</dbReference>